<evidence type="ECO:0000313" key="2">
    <source>
        <dbReference type="EMBL" id="KAL3077441.1"/>
    </source>
</evidence>
<evidence type="ECO:0000313" key="3">
    <source>
        <dbReference type="Proteomes" id="UP001620626"/>
    </source>
</evidence>
<proteinExistence type="predicted"/>
<reference evidence="2 3" key="1">
    <citation type="submission" date="2024-10" db="EMBL/GenBank/DDBJ databases">
        <authorList>
            <person name="Kim D."/>
        </authorList>
    </citation>
    <scope>NUCLEOTIDE SEQUENCE [LARGE SCALE GENOMIC DNA]</scope>
    <source>
        <strain evidence="2">BH-2024</strain>
    </source>
</reference>
<feature type="chain" id="PRO_5044798585" evidence="1">
    <location>
        <begin position="28"/>
        <end position="167"/>
    </location>
</feature>
<gene>
    <name evidence="2" type="ORF">niasHT_033979</name>
</gene>
<accession>A0ABD2IIW8</accession>
<organism evidence="2 3">
    <name type="scientific">Heterodera trifolii</name>
    <dbReference type="NCBI Taxonomy" id="157864"/>
    <lineage>
        <taxon>Eukaryota</taxon>
        <taxon>Metazoa</taxon>
        <taxon>Ecdysozoa</taxon>
        <taxon>Nematoda</taxon>
        <taxon>Chromadorea</taxon>
        <taxon>Rhabditida</taxon>
        <taxon>Tylenchina</taxon>
        <taxon>Tylenchomorpha</taxon>
        <taxon>Tylenchoidea</taxon>
        <taxon>Heteroderidae</taxon>
        <taxon>Heteroderinae</taxon>
        <taxon>Heterodera</taxon>
    </lineage>
</organism>
<dbReference type="EMBL" id="JBICBT010001228">
    <property type="protein sequence ID" value="KAL3077441.1"/>
    <property type="molecule type" value="Genomic_DNA"/>
</dbReference>
<dbReference type="Proteomes" id="UP001620626">
    <property type="component" value="Unassembled WGS sequence"/>
</dbReference>
<feature type="signal peptide" evidence="1">
    <location>
        <begin position="1"/>
        <end position="27"/>
    </location>
</feature>
<comment type="caution">
    <text evidence="2">The sequence shown here is derived from an EMBL/GenBank/DDBJ whole genome shotgun (WGS) entry which is preliminary data.</text>
</comment>
<sequence>MLLLRSVPLLSACLCFFGFLLPPPIVGLQCKQYPELEPGTKFSTAPKEVECEGQNNICTVTNCKDESNVAIPWYTHGDCDVESRFSCKKLGAQCQAKGGTFCCYTCKEDLCNKEDICPNTAAMRAGQQVIALVVPLLVAVFAIRAAKSLIPYFVLIEFLSLFIKVGF</sequence>
<keyword evidence="1" id="KW-0732">Signal</keyword>
<name>A0ABD2IIW8_9BILA</name>
<protein>
    <submittedName>
        <fullName evidence="2">Uncharacterized protein</fullName>
    </submittedName>
</protein>
<evidence type="ECO:0000256" key="1">
    <source>
        <dbReference type="SAM" id="SignalP"/>
    </source>
</evidence>
<dbReference type="AlphaFoldDB" id="A0ABD2IIW8"/>
<keyword evidence="3" id="KW-1185">Reference proteome</keyword>